<dbReference type="SUPFAM" id="SSF50129">
    <property type="entry name" value="GroES-like"/>
    <property type="match status" value="1"/>
</dbReference>
<dbReference type="InterPro" id="IPR036291">
    <property type="entry name" value="NAD(P)-bd_dom_sf"/>
</dbReference>
<dbReference type="EMBL" id="CP022187">
    <property type="protein sequence ID" value="AWI76771.1"/>
    <property type="molecule type" value="Genomic_DNA"/>
</dbReference>
<dbReference type="PANTHER" id="PTHR44013:SF1">
    <property type="entry name" value="ZINC-TYPE ALCOHOL DEHYDROGENASE-LIKE PROTEIN C16A3.02C"/>
    <property type="match status" value="1"/>
</dbReference>
<organism evidence="2 3">
    <name type="scientific">Parazoarcus communis</name>
    <dbReference type="NCBI Taxonomy" id="41977"/>
    <lineage>
        <taxon>Bacteria</taxon>
        <taxon>Pseudomonadati</taxon>
        <taxon>Pseudomonadota</taxon>
        <taxon>Betaproteobacteria</taxon>
        <taxon>Rhodocyclales</taxon>
        <taxon>Zoogloeaceae</taxon>
        <taxon>Parazoarcus</taxon>
    </lineage>
</organism>
<dbReference type="GO" id="GO:0008270">
    <property type="term" value="F:zinc ion binding"/>
    <property type="evidence" value="ECO:0007669"/>
    <property type="project" value="InterPro"/>
</dbReference>
<dbReference type="InterPro" id="IPR011032">
    <property type="entry name" value="GroES-like_sf"/>
</dbReference>
<evidence type="ECO:0000259" key="1">
    <source>
        <dbReference type="SMART" id="SM00829"/>
    </source>
</evidence>
<dbReference type="SMART" id="SM00829">
    <property type="entry name" value="PKS_ER"/>
    <property type="match status" value="1"/>
</dbReference>
<gene>
    <name evidence="2" type="ORF">CEW83_17370</name>
</gene>
<accession>A0A2U8GT61</accession>
<name>A0A2U8GT61_9RHOO</name>
<evidence type="ECO:0000313" key="2">
    <source>
        <dbReference type="EMBL" id="AWI76771.1"/>
    </source>
</evidence>
<dbReference type="InterPro" id="IPR020843">
    <property type="entry name" value="ER"/>
</dbReference>
<dbReference type="Pfam" id="PF13602">
    <property type="entry name" value="ADH_zinc_N_2"/>
    <property type="match status" value="1"/>
</dbReference>
<dbReference type="InterPro" id="IPR002364">
    <property type="entry name" value="Quin_OxRdtase/zeta-crystal_CS"/>
</dbReference>
<dbReference type="InterPro" id="IPR052733">
    <property type="entry name" value="Chloroplast_QOR"/>
</dbReference>
<dbReference type="SUPFAM" id="SSF51735">
    <property type="entry name" value="NAD(P)-binding Rossmann-fold domains"/>
    <property type="match status" value="1"/>
</dbReference>
<dbReference type="Gene3D" id="3.90.180.10">
    <property type="entry name" value="Medium-chain alcohol dehydrogenases, catalytic domain"/>
    <property type="match status" value="1"/>
</dbReference>
<proteinExistence type="predicted"/>
<dbReference type="GO" id="GO:0016491">
    <property type="term" value="F:oxidoreductase activity"/>
    <property type="evidence" value="ECO:0007669"/>
    <property type="project" value="InterPro"/>
</dbReference>
<dbReference type="RefSeq" id="WP_108950470.1">
    <property type="nucleotide sequence ID" value="NZ_CP022187.1"/>
</dbReference>
<feature type="domain" description="Enoyl reductase (ER)" evidence="1">
    <location>
        <begin position="10"/>
        <end position="320"/>
    </location>
</feature>
<dbReference type="PANTHER" id="PTHR44013">
    <property type="entry name" value="ZINC-TYPE ALCOHOL DEHYDROGENASE-LIKE PROTEIN C16A3.02C"/>
    <property type="match status" value="1"/>
</dbReference>
<dbReference type="InterPro" id="IPR013154">
    <property type="entry name" value="ADH-like_N"/>
</dbReference>
<dbReference type="CDD" id="cd08267">
    <property type="entry name" value="MDR1"/>
    <property type="match status" value="1"/>
</dbReference>
<evidence type="ECO:0000313" key="3">
    <source>
        <dbReference type="Proteomes" id="UP000244930"/>
    </source>
</evidence>
<dbReference type="KEGG" id="acom:CEW83_17370"/>
<dbReference type="AlphaFoldDB" id="A0A2U8GT61"/>
<reference evidence="2 3" key="1">
    <citation type="submission" date="2017-06" db="EMBL/GenBank/DDBJ databases">
        <title>Azoarcus.</title>
        <authorList>
            <person name="Woo J.-H."/>
            <person name="Kim H.-S."/>
        </authorList>
    </citation>
    <scope>NUCLEOTIDE SEQUENCE [LARGE SCALE GENOMIC DNA]</scope>
    <source>
        <strain evidence="2 3">TSPY31</strain>
    </source>
</reference>
<sequence>MKAVVYERYGPPEVLEFKEVEKPAPKNNEVLIKIHATTVTSADWRVRSLNVPAGFGLITRLVFGVSKPRQPILGSELAGIVESVGKDVRNFKIGDEVFAFSDAAMGCHAEYKCMPEDGAVVLKPPSLSYDEAAALSFGGTTALDFLRRGELQSGEKILVNGASGGVGTAVVQLARHFGAEVTGVCSTANMALVRSLGASHVIDYTKEDFTKNGETYDVIVDTVGTAPFSRSKASLKEGGRLLLVLAGLPEMLRAPWVSMTSSKKVIAGPVSVRTEDLRFLARLAQAGEFKPVIDRRYPFEQIAEAHRYVDTGRKKGNVVITVAHRMNREDAFEA</sequence>
<keyword evidence="3" id="KW-1185">Reference proteome</keyword>
<dbReference type="Gene3D" id="3.40.50.720">
    <property type="entry name" value="NAD(P)-binding Rossmann-like Domain"/>
    <property type="match status" value="1"/>
</dbReference>
<protein>
    <submittedName>
        <fullName evidence="2">NAD(P)-dependent alcohol dehydrogenase</fullName>
    </submittedName>
</protein>
<dbReference type="PROSITE" id="PS01162">
    <property type="entry name" value="QOR_ZETA_CRYSTAL"/>
    <property type="match status" value="1"/>
</dbReference>
<dbReference type="Proteomes" id="UP000244930">
    <property type="component" value="Chromosome"/>
</dbReference>
<dbReference type="Pfam" id="PF08240">
    <property type="entry name" value="ADH_N"/>
    <property type="match status" value="1"/>
</dbReference>